<organism evidence="4 5">
    <name type="scientific">Sulfitobacter pacificus</name>
    <dbReference type="NCBI Taxonomy" id="1499314"/>
    <lineage>
        <taxon>Bacteria</taxon>
        <taxon>Pseudomonadati</taxon>
        <taxon>Pseudomonadota</taxon>
        <taxon>Alphaproteobacteria</taxon>
        <taxon>Rhodobacterales</taxon>
        <taxon>Roseobacteraceae</taxon>
        <taxon>Sulfitobacter</taxon>
    </lineage>
</organism>
<dbReference type="Proteomes" id="UP001161388">
    <property type="component" value="Unassembled WGS sequence"/>
</dbReference>
<sequence length="151" mass="17343">MKRLTAVVIAGLIATAPLAQEAASAEDTRLFAPADMADLSEFRWKKRPVLVFADSADDPAFIEQMELLHSREEELRERDVIVLTDTDPEARSPLRLQMRPRGFMLVLVGKDGGNKLRKPFPWSVREITRSIDKMPMRQREIREEKEAARER</sequence>
<evidence type="ECO:0000256" key="1">
    <source>
        <dbReference type="ARBA" id="ARBA00022729"/>
    </source>
</evidence>
<gene>
    <name evidence="4" type="ORF">GCM10007927_20600</name>
</gene>
<dbReference type="RefSeq" id="WP_284373120.1">
    <property type="nucleotide sequence ID" value="NZ_BAABWP010000001.1"/>
</dbReference>
<protein>
    <recommendedName>
        <fullName evidence="3">DUF4174 domain-containing protein</fullName>
    </recommendedName>
</protein>
<evidence type="ECO:0000256" key="2">
    <source>
        <dbReference type="SAM" id="SignalP"/>
    </source>
</evidence>
<evidence type="ECO:0000313" key="5">
    <source>
        <dbReference type="Proteomes" id="UP001161388"/>
    </source>
</evidence>
<evidence type="ECO:0000259" key="3">
    <source>
        <dbReference type="Pfam" id="PF13778"/>
    </source>
</evidence>
<feature type="chain" id="PRO_5045787976" description="DUF4174 domain-containing protein" evidence="2">
    <location>
        <begin position="20"/>
        <end position="151"/>
    </location>
</feature>
<dbReference type="InterPro" id="IPR025232">
    <property type="entry name" value="DUF4174"/>
</dbReference>
<keyword evidence="5" id="KW-1185">Reference proteome</keyword>
<dbReference type="Pfam" id="PF13778">
    <property type="entry name" value="DUF4174"/>
    <property type="match status" value="1"/>
</dbReference>
<reference evidence="4" key="1">
    <citation type="journal article" date="2014" name="Int. J. Syst. Evol. Microbiol.">
        <title>Complete genome of a new Firmicutes species belonging to the dominant human colonic microbiota ('Ruminococcus bicirculans') reveals two chromosomes and a selective capacity to utilize plant glucans.</title>
        <authorList>
            <consortium name="NISC Comparative Sequencing Program"/>
            <person name="Wegmann U."/>
            <person name="Louis P."/>
            <person name="Goesmann A."/>
            <person name="Henrissat B."/>
            <person name="Duncan S.H."/>
            <person name="Flint H.J."/>
        </authorList>
    </citation>
    <scope>NUCLEOTIDE SEQUENCE</scope>
    <source>
        <strain evidence="4">NBRC 109915</strain>
    </source>
</reference>
<dbReference type="EMBL" id="BSNL01000001">
    <property type="protein sequence ID" value="GLQ27257.1"/>
    <property type="molecule type" value="Genomic_DNA"/>
</dbReference>
<comment type="caution">
    <text evidence="4">The sequence shown here is derived from an EMBL/GenBank/DDBJ whole genome shotgun (WGS) entry which is preliminary data.</text>
</comment>
<accession>A0ABQ5VJG7</accession>
<name>A0ABQ5VJG7_9RHOB</name>
<feature type="domain" description="DUF4174" evidence="3">
    <location>
        <begin position="39"/>
        <end position="140"/>
    </location>
</feature>
<reference evidence="4" key="2">
    <citation type="submission" date="2023-01" db="EMBL/GenBank/DDBJ databases">
        <title>Draft genome sequence of Sulfitobacter pacificus strain NBRC 109915.</title>
        <authorList>
            <person name="Sun Q."/>
            <person name="Mori K."/>
        </authorList>
    </citation>
    <scope>NUCLEOTIDE SEQUENCE</scope>
    <source>
        <strain evidence="4">NBRC 109915</strain>
    </source>
</reference>
<keyword evidence="1 2" id="KW-0732">Signal</keyword>
<proteinExistence type="predicted"/>
<evidence type="ECO:0000313" key="4">
    <source>
        <dbReference type="EMBL" id="GLQ27257.1"/>
    </source>
</evidence>
<feature type="signal peptide" evidence="2">
    <location>
        <begin position="1"/>
        <end position="19"/>
    </location>
</feature>